<accession>A0AAW1CDR3</accession>
<reference evidence="3 4" key="1">
    <citation type="journal article" date="2024" name="Proc. Natl. Acad. Sci. U.S.A.">
        <title>The genetic regulatory architecture and epigenomic basis for age-related changes in rattlesnake venom.</title>
        <authorList>
            <person name="Hogan M.P."/>
            <person name="Holding M.L."/>
            <person name="Nystrom G.S."/>
            <person name="Colston T.J."/>
            <person name="Bartlett D.A."/>
            <person name="Mason A.J."/>
            <person name="Ellsworth S.A."/>
            <person name="Rautsaw R.M."/>
            <person name="Lawrence K.C."/>
            <person name="Strickland J.L."/>
            <person name="He B."/>
            <person name="Fraser P."/>
            <person name="Margres M.J."/>
            <person name="Gilbert D.M."/>
            <person name="Gibbs H.L."/>
            <person name="Parkinson C.L."/>
            <person name="Rokyta D.R."/>
        </authorList>
    </citation>
    <scope>NUCLEOTIDE SEQUENCE [LARGE SCALE GENOMIC DNA]</scope>
    <source>
        <strain evidence="3">DRR0105</strain>
    </source>
</reference>
<dbReference type="InterPro" id="IPR002347">
    <property type="entry name" value="SDR_fam"/>
</dbReference>
<sequence length="208" mass="23637">MDILINNAGVMTAGHTIDGFDEAFQVNHLAHFLLTHLLLDQLKRCAPSRVIILASIMHCVGKIDFQTIHKPGKGLWQVINSYHDSKLANILHTRELANRLEGTNVTCYAVHPGFVLTEMTHFYPPWMIWILKPFLQDTDTGAQTTIFCATEEGIERLSGQYFTDCRPKVPWPQARDDQMAEIFWEFSEMLLGLTTPHGKGQRQASDCR</sequence>
<comment type="caution">
    <text evidence="3">The sequence shown here is derived from an EMBL/GenBank/DDBJ whole genome shotgun (WGS) entry which is preliminary data.</text>
</comment>
<dbReference type="Pfam" id="PF00106">
    <property type="entry name" value="adh_short"/>
    <property type="match status" value="1"/>
</dbReference>
<keyword evidence="4" id="KW-1185">Reference proteome</keyword>
<proteinExistence type="inferred from homology"/>
<evidence type="ECO:0000256" key="1">
    <source>
        <dbReference type="ARBA" id="ARBA00006484"/>
    </source>
</evidence>
<dbReference type="Proteomes" id="UP001474421">
    <property type="component" value="Unassembled WGS sequence"/>
</dbReference>
<organism evidence="3 4">
    <name type="scientific">Crotalus adamanteus</name>
    <name type="common">Eastern diamondback rattlesnake</name>
    <dbReference type="NCBI Taxonomy" id="8729"/>
    <lineage>
        <taxon>Eukaryota</taxon>
        <taxon>Metazoa</taxon>
        <taxon>Chordata</taxon>
        <taxon>Craniata</taxon>
        <taxon>Vertebrata</taxon>
        <taxon>Euteleostomi</taxon>
        <taxon>Lepidosauria</taxon>
        <taxon>Squamata</taxon>
        <taxon>Bifurcata</taxon>
        <taxon>Unidentata</taxon>
        <taxon>Episquamata</taxon>
        <taxon>Toxicofera</taxon>
        <taxon>Serpentes</taxon>
        <taxon>Colubroidea</taxon>
        <taxon>Viperidae</taxon>
        <taxon>Crotalinae</taxon>
        <taxon>Crotalus</taxon>
    </lineage>
</organism>
<protein>
    <submittedName>
        <fullName evidence="3">Dehydrogenase/reductase SDR family member 13-like</fullName>
    </submittedName>
</protein>
<dbReference type="SUPFAM" id="SSF51735">
    <property type="entry name" value="NAD(P)-binding Rossmann-fold domains"/>
    <property type="match status" value="1"/>
</dbReference>
<evidence type="ECO:0000313" key="4">
    <source>
        <dbReference type="Proteomes" id="UP001474421"/>
    </source>
</evidence>
<keyword evidence="2" id="KW-0560">Oxidoreductase</keyword>
<dbReference type="AlphaFoldDB" id="A0AAW1CDR3"/>
<evidence type="ECO:0000256" key="2">
    <source>
        <dbReference type="ARBA" id="ARBA00023002"/>
    </source>
</evidence>
<dbReference type="Gene3D" id="3.40.50.720">
    <property type="entry name" value="NAD(P)-binding Rossmann-like Domain"/>
    <property type="match status" value="1"/>
</dbReference>
<dbReference type="PANTHER" id="PTHR43157:SF44">
    <property type="entry name" value="DEHYDROGENASE_REDUCTASE SDR FAMILY MEMBER 13"/>
    <property type="match status" value="1"/>
</dbReference>
<dbReference type="EMBL" id="JAOTOJ010000001">
    <property type="protein sequence ID" value="KAK9412651.1"/>
    <property type="molecule type" value="Genomic_DNA"/>
</dbReference>
<evidence type="ECO:0000313" key="3">
    <source>
        <dbReference type="EMBL" id="KAK9412651.1"/>
    </source>
</evidence>
<dbReference type="GO" id="GO:0016491">
    <property type="term" value="F:oxidoreductase activity"/>
    <property type="evidence" value="ECO:0007669"/>
    <property type="project" value="UniProtKB-KW"/>
</dbReference>
<dbReference type="InterPro" id="IPR036291">
    <property type="entry name" value="NAD(P)-bd_dom_sf"/>
</dbReference>
<gene>
    <name evidence="3" type="ORF">NXF25_003826</name>
</gene>
<dbReference type="PANTHER" id="PTHR43157">
    <property type="entry name" value="PHOSPHATIDYLINOSITOL-GLYCAN BIOSYNTHESIS CLASS F PROTEIN-RELATED"/>
    <property type="match status" value="1"/>
</dbReference>
<comment type="similarity">
    <text evidence="1">Belongs to the short-chain dehydrogenases/reductases (SDR) family.</text>
</comment>
<name>A0AAW1CDR3_CROAD</name>